<feature type="domain" description="PPM-type phosphatase" evidence="2">
    <location>
        <begin position="18"/>
        <end position="309"/>
    </location>
</feature>
<dbReference type="GO" id="GO:0046872">
    <property type="term" value="F:metal ion binding"/>
    <property type="evidence" value="ECO:0007669"/>
    <property type="project" value="UniProtKB-UniRule"/>
</dbReference>
<comment type="cofactor">
    <cofactor evidence="1">
        <name>Mg(2+)</name>
        <dbReference type="ChEBI" id="CHEBI:18420"/>
    </cofactor>
</comment>
<dbReference type="Proteomes" id="UP000000702">
    <property type="component" value="Unassembled WGS sequence"/>
</dbReference>
<keyword evidence="4" id="KW-1185">Reference proteome</keyword>
<sequence>MNVSRGLLQPTKSKALLGFSFRAVKWVPHPKRADTGGEDAFMSHLDAQGVFDGVSWWRNHVGVNSGLYSAALARSLHEVIEEVAAPATMSSLDLLQRAYDRSLAKGIPGTSTALVMTLQCSGGGACTSDGGETTEFSNDVLDICNVGDCRAMIIRDGDVVFVSGEQMHSFDYPFQLGESSTDVPSCAQQYHVKVRPGDLLLLGSDGVFDNLFAQKIAELSWACVGPAWAKFVLARGAVCGGGPAAGSHVSPADDVMKALTIALDEVMQAVRTTACDRGCETPYSNKAIEAGIYFRGGRLDDITLLGSVIDERVDSGGALLSSEGASLLPSPRRD</sequence>
<organism evidence="3 4">
    <name type="scientific">Trypanosoma congolense (strain IL3000)</name>
    <dbReference type="NCBI Taxonomy" id="1068625"/>
    <lineage>
        <taxon>Eukaryota</taxon>
        <taxon>Discoba</taxon>
        <taxon>Euglenozoa</taxon>
        <taxon>Kinetoplastea</taxon>
        <taxon>Metakinetoplastina</taxon>
        <taxon>Trypanosomatida</taxon>
        <taxon>Trypanosomatidae</taxon>
        <taxon>Trypanosoma</taxon>
        <taxon>Nannomonas</taxon>
    </lineage>
</organism>
<dbReference type="EMBL" id="CAEQ01002536">
    <property type="protein sequence ID" value="CCD17018.1"/>
    <property type="molecule type" value="Genomic_DNA"/>
</dbReference>
<gene>
    <name evidence="3" type="ORF">TCIL3000_0_18800</name>
</gene>
<reference evidence="4" key="1">
    <citation type="submission" date="2011-07" db="EMBL/GenBank/DDBJ databases">
        <title>Divergent evolution of antigenic variation in African trypanosomes.</title>
        <authorList>
            <person name="Jackson A.P."/>
            <person name="Berry A."/>
            <person name="Allison H.C."/>
            <person name="Burton P."/>
            <person name="Anderson J."/>
            <person name="Aslett M."/>
            <person name="Brown R."/>
            <person name="Corton N."/>
            <person name="Harris D."/>
            <person name="Hauser H."/>
            <person name="Gamble J."/>
            <person name="Gilderthorp R."/>
            <person name="McQuillan J."/>
            <person name="Quail M.A."/>
            <person name="Sanders M."/>
            <person name="Van Tonder A."/>
            <person name="Ginger M.L."/>
            <person name="Donelson J.E."/>
            <person name="Field M.C."/>
            <person name="Barry J.D."/>
            <person name="Berriman M."/>
            <person name="Hertz-Fowler C."/>
        </authorList>
    </citation>
    <scope>NUCLEOTIDE SEQUENCE [LARGE SCALE GENOMIC DNA]</scope>
    <source>
        <strain evidence="4">IL3000</strain>
    </source>
</reference>
<comment type="similarity">
    <text evidence="1">Belongs to the PP2C family.</text>
</comment>
<dbReference type="GO" id="GO:0004722">
    <property type="term" value="F:protein serine/threonine phosphatase activity"/>
    <property type="evidence" value="ECO:0007669"/>
    <property type="project" value="UniProtKB-EC"/>
</dbReference>
<dbReference type="InterPro" id="IPR039123">
    <property type="entry name" value="PPTC7"/>
</dbReference>
<evidence type="ECO:0000256" key="1">
    <source>
        <dbReference type="RuleBase" id="RU366020"/>
    </source>
</evidence>
<keyword evidence="1" id="KW-0464">Manganese</keyword>
<accession>F9WI73</accession>
<keyword evidence="1" id="KW-0460">Magnesium</keyword>
<comment type="catalytic activity">
    <reaction evidence="1">
        <text>O-phospho-L-threonyl-[protein] + H2O = L-threonyl-[protein] + phosphate</text>
        <dbReference type="Rhea" id="RHEA:47004"/>
        <dbReference type="Rhea" id="RHEA-COMP:11060"/>
        <dbReference type="Rhea" id="RHEA-COMP:11605"/>
        <dbReference type="ChEBI" id="CHEBI:15377"/>
        <dbReference type="ChEBI" id="CHEBI:30013"/>
        <dbReference type="ChEBI" id="CHEBI:43474"/>
        <dbReference type="ChEBI" id="CHEBI:61977"/>
        <dbReference type="EC" id="3.1.3.16"/>
    </reaction>
</comment>
<dbReference type="PROSITE" id="PS51746">
    <property type="entry name" value="PPM_2"/>
    <property type="match status" value="1"/>
</dbReference>
<proteinExistence type="inferred from homology"/>
<keyword evidence="1" id="KW-0904">Protein phosphatase</keyword>
<keyword evidence="1" id="KW-0479">Metal-binding</keyword>
<dbReference type="PANTHER" id="PTHR12320">
    <property type="entry name" value="PROTEIN PHOSPHATASE 2C"/>
    <property type="match status" value="1"/>
</dbReference>
<protein>
    <recommendedName>
        <fullName evidence="1">Protein phosphatase</fullName>
        <ecNumber evidence="1">3.1.3.16</ecNumber>
    </recommendedName>
</protein>
<comment type="catalytic activity">
    <reaction evidence="1">
        <text>O-phospho-L-seryl-[protein] + H2O = L-seryl-[protein] + phosphate</text>
        <dbReference type="Rhea" id="RHEA:20629"/>
        <dbReference type="Rhea" id="RHEA-COMP:9863"/>
        <dbReference type="Rhea" id="RHEA-COMP:11604"/>
        <dbReference type="ChEBI" id="CHEBI:15377"/>
        <dbReference type="ChEBI" id="CHEBI:29999"/>
        <dbReference type="ChEBI" id="CHEBI:43474"/>
        <dbReference type="ChEBI" id="CHEBI:83421"/>
        <dbReference type="EC" id="3.1.3.16"/>
    </reaction>
</comment>
<dbReference type="OMA" id="CDSPYAS"/>
<dbReference type="InterPro" id="IPR001932">
    <property type="entry name" value="PPM-type_phosphatase-like_dom"/>
</dbReference>
<name>F9WI73_TRYCI</name>
<keyword evidence="1" id="KW-0378">Hydrolase</keyword>
<dbReference type="EC" id="3.1.3.16" evidence="1"/>
<evidence type="ECO:0000313" key="3">
    <source>
        <dbReference type="EMBL" id="CCD17018.1"/>
    </source>
</evidence>
<dbReference type="PANTHER" id="PTHR12320:SF60">
    <property type="entry name" value="PROTEIN PHOSPHATASE 2C 26-RELATED"/>
    <property type="match status" value="1"/>
</dbReference>
<dbReference type="SUPFAM" id="SSF81606">
    <property type="entry name" value="PP2C-like"/>
    <property type="match status" value="1"/>
</dbReference>
<reference evidence="3 4" key="2">
    <citation type="journal article" date="2012" name="Proc. Natl. Acad. Sci. U.S.A.">
        <title>Antigenic diversity is generated by distinct evolutionary mechanisms in African trypanosome species.</title>
        <authorList>
            <person name="Jackson A.P."/>
            <person name="Berry A."/>
            <person name="Aslett M."/>
            <person name="Allison H.C."/>
            <person name="Burton P."/>
            <person name="Vavrova-Anderson J."/>
            <person name="Brown R."/>
            <person name="Browne H."/>
            <person name="Corton N."/>
            <person name="Hauser H."/>
            <person name="Gamble J."/>
            <person name="Gilderthorp R."/>
            <person name="Marcello L."/>
            <person name="McQuillan J."/>
            <person name="Otto T.D."/>
            <person name="Quail M.A."/>
            <person name="Sanders M.J."/>
            <person name="van Tonder A."/>
            <person name="Ginger M.L."/>
            <person name="Field M.C."/>
            <person name="Barry J.D."/>
            <person name="Hertz-Fowler C."/>
            <person name="Berriman M."/>
        </authorList>
    </citation>
    <scope>NUCLEOTIDE SEQUENCE [LARGE SCALE GENOMIC DNA]</scope>
    <source>
        <strain evidence="3 4">IL3000</strain>
    </source>
</reference>
<comment type="cofactor">
    <cofactor evidence="1">
        <name>Mn(2+)</name>
        <dbReference type="ChEBI" id="CHEBI:29035"/>
    </cofactor>
</comment>
<dbReference type="SMART" id="SM00332">
    <property type="entry name" value="PP2Cc"/>
    <property type="match status" value="1"/>
</dbReference>
<dbReference type="VEuPathDB" id="TriTrypDB:TcIL3000_0_18800"/>
<evidence type="ECO:0000259" key="2">
    <source>
        <dbReference type="PROSITE" id="PS51746"/>
    </source>
</evidence>
<dbReference type="Gene3D" id="3.60.40.10">
    <property type="entry name" value="PPM-type phosphatase domain"/>
    <property type="match status" value="1"/>
</dbReference>
<evidence type="ECO:0000313" key="4">
    <source>
        <dbReference type="Proteomes" id="UP000000702"/>
    </source>
</evidence>
<comment type="caution">
    <text evidence="3">The sequence shown here is derived from an EMBL/GenBank/DDBJ whole genome shotgun (WGS) entry which is preliminary data.</text>
</comment>
<dbReference type="InterPro" id="IPR036457">
    <property type="entry name" value="PPM-type-like_dom_sf"/>
</dbReference>
<dbReference type="AlphaFoldDB" id="F9WI73"/>